<accession>A0AAD5DCP2</accession>
<dbReference type="Proteomes" id="UP001206925">
    <property type="component" value="Unassembled WGS sequence"/>
</dbReference>
<name>A0AAD5DCP2_AMBAR</name>
<feature type="non-terminal residue" evidence="1">
    <location>
        <position position="73"/>
    </location>
</feature>
<reference evidence="1" key="1">
    <citation type="submission" date="2022-06" db="EMBL/GenBank/DDBJ databases">
        <title>Uncovering the hologenomic basis of an extraordinary plant invasion.</title>
        <authorList>
            <person name="Bieker V.C."/>
            <person name="Martin M.D."/>
            <person name="Gilbert T."/>
            <person name="Hodgins K."/>
            <person name="Battlay P."/>
            <person name="Petersen B."/>
            <person name="Wilson J."/>
        </authorList>
    </citation>
    <scope>NUCLEOTIDE SEQUENCE</scope>
    <source>
        <strain evidence="1">AA19_3_7</strain>
        <tissue evidence="1">Leaf</tissue>
    </source>
</reference>
<keyword evidence="2" id="KW-1185">Reference proteome</keyword>
<proteinExistence type="predicted"/>
<comment type="caution">
    <text evidence="1">The sequence shown here is derived from an EMBL/GenBank/DDBJ whole genome shotgun (WGS) entry which is preliminary data.</text>
</comment>
<sequence>FNDFIHNTPSSPLLLLQEERLEKLVNKYENGGFANGSYFMGSIGLLYVFNNVHVSVLSCVLEDRLFLDLHQEE</sequence>
<organism evidence="1 2">
    <name type="scientific">Ambrosia artemisiifolia</name>
    <name type="common">Common ragweed</name>
    <dbReference type="NCBI Taxonomy" id="4212"/>
    <lineage>
        <taxon>Eukaryota</taxon>
        <taxon>Viridiplantae</taxon>
        <taxon>Streptophyta</taxon>
        <taxon>Embryophyta</taxon>
        <taxon>Tracheophyta</taxon>
        <taxon>Spermatophyta</taxon>
        <taxon>Magnoliopsida</taxon>
        <taxon>eudicotyledons</taxon>
        <taxon>Gunneridae</taxon>
        <taxon>Pentapetalae</taxon>
        <taxon>asterids</taxon>
        <taxon>campanulids</taxon>
        <taxon>Asterales</taxon>
        <taxon>Asteraceae</taxon>
        <taxon>Asteroideae</taxon>
        <taxon>Heliantheae alliance</taxon>
        <taxon>Heliantheae</taxon>
        <taxon>Ambrosia</taxon>
    </lineage>
</organism>
<gene>
    <name evidence="1" type="ORF">M8C21_028469</name>
</gene>
<dbReference type="EMBL" id="JAMZMK010000185">
    <property type="protein sequence ID" value="KAI7757069.1"/>
    <property type="molecule type" value="Genomic_DNA"/>
</dbReference>
<protein>
    <submittedName>
        <fullName evidence="1">Uncharacterized protein</fullName>
    </submittedName>
</protein>
<evidence type="ECO:0000313" key="1">
    <source>
        <dbReference type="EMBL" id="KAI7757069.1"/>
    </source>
</evidence>
<dbReference type="AlphaFoldDB" id="A0AAD5DCP2"/>
<evidence type="ECO:0000313" key="2">
    <source>
        <dbReference type="Proteomes" id="UP001206925"/>
    </source>
</evidence>